<accession>A0A3E1YE74</accession>
<evidence type="ECO:0000313" key="1">
    <source>
        <dbReference type="EMBL" id="RFS24808.1"/>
    </source>
</evidence>
<reference evidence="1 2" key="1">
    <citation type="submission" date="2018-07" db="EMBL/GenBank/DDBJ databases">
        <title>Chitinophaga K2CV101002-2 sp. nov., isolated from a monsoon evergreen broad-leaved forest soil.</title>
        <authorList>
            <person name="Lv Y."/>
        </authorList>
    </citation>
    <scope>NUCLEOTIDE SEQUENCE [LARGE SCALE GENOMIC DNA]</scope>
    <source>
        <strain evidence="1 2">GDMCC 1.1288</strain>
    </source>
</reference>
<proteinExistence type="predicted"/>
<organism evidence="1 2">
    <name type="scientific">Chitinophaga silvatica</name>
    <dbReference type="NCBI Taxonomy" id="2282649"/>
    <lineage>
        <taxon>Bacteria</taxon>
        <taxon>Pseudomonadati</taxon>
        <taxon>Bacteroidota</taxon>
        <taxon>Chitinophagia</taxon>
        <taxon>Chitinophagales</taxon>
        <taxon>Chitinophagaceae</taxon>
        <taxon>Chitinophaga</taxon>
    </lineage>
</organism>
<dbReference type="AlphaFoldDB" id="A0A3E1YE74"/>
<dbReference type="Proteomes" id="UP000260644">
    <property type="component" value="Unassembled WGS sequence"/>
</dbReference>
<dbReference type="EMBL" id="QPMM01000002">
    <property type="protein sequence ID" value="RFS24808.1"/>
    <property type="molecule type" value="Genomic_DNA"/>
</dbReference>
<protein>
    <submittedName>
        <fullName evidence="1">Uncharacterized protein</fullName>
    </submittedName>
</protein>
<sequence>MFKFLDKIESFIFRPVKFKDEPPNYPGVDNSLVIICYPDIVWEGSSKIISTPPKYPEAFLAMQREKEKEKEKEKEREGK</sequence>
<comment type="caution">
    <text evidence="1">The sequence shown here is derived from an EMBL/GenBank/DDBJ whole genome shotgun (WGS) entry which is preliminary data.</text>
</comment>
<gene>
    <name evidence="1" type="ORF">DVR12_06330</name>
</gene>
<dbReference type="RefSeq" id="WP_116974735.1">
    <property type="nucleotide sequence ID" value="NZ_QPMM01000002.1"/>
</dbReference>
<evidence type="ECO:0000313" key="2">
    <source>
        <dbReference type="Proteomes" id="UP000260644"/>
    </source>
</evidence>
<name>A0A3E1YE74_9BACT</name>
<keyword evidence="2" id="KW-1185">Reference proteome</keyword>